<dbReference type="GO" id="GO:0005829">
    <property type="term" value="C:cytosol"/>
    <property type="evidence" value="ECO:0007669"/>
    <property type="project" value="TreeGrafter"/>
</dbReference>
<dbReference type="AlphaFoldDB" id="I1YHJ1"/>
<dbReference type="Pfam" id="PF03695">
    <property type="entry name" value="UPF0149"/>
    <property type="match status" value="1"/>
</dbReference>
<dbReference type="eggNOG" id="COG3079">
    <property type="taxonomic scope" value="Bacteria"/>
</dbReference>
<reference evidence="2 3" key="1">
    <citation type="journal article" date="2012" name="J. Bacteriol.">
        <title>Complete genome sequences of Methylophaga sp. strain JAM1 and Methylophaga sp. strain JAM7.</title>
        <authorList>
            <person name="Villeneuve C."/>
            <person name="Martineau C."/>
            <person name="Mauffrey F."/>
            <person name="Villemur R."/>
        </authorList>
    </citation>
    <scope>NUCLEOTIDE SEQUENCE [LARGE SCALE GENOMIC DNA]</scope>
    <source>
        <strain evidence="2 3">JAM7</strain>
    </source>
</reference>
<comment type="similarity">
    <text evidence="1">Belongs to the UPF0149 family.</text>
</comment>
<dbReference type="STRING" id="754477.Q7C_1234"/>
<dbReference type="PATRIC" id="fig|754477.3.peg.1213"/>
<dbReference type="Gene3D" id="1.20.120.740">
    <property type="entry name" value="YgfB uncharacterised protein family UPF0149, PF03695"/>
    <property type="match status" value="1"/>
</dbReference>
<dbReference type="KEGG" id="mec:Q7C_1234"/>
<dbReference type="SUPFAM" id="SSF101327">
    <property type="entry name" value="YgfB-like"/>
    <property type="match status" value="1"/>
</dbReference>
<dbReference type="HOGENOM" id="CLU_085336_0_2_6"/>
<dbReference type="Proteomes" id="UP000009145">
    <property type="component" value="Chromosome"/>
</dbReference>
<dbReference type="EMBL" id="CP003380">
    <property type="protein sequence ID" value="AFJ02384.1"/>
    <property type="molecule type" value="Genomic_DNA"/>
</dbReference>
<dbReference type="InterPro" id="IPR036255">
    <property type="entry name" value="YgfB-like_sf"/>
</dbReference>
<dbReference type="PANTHER" id="PTHR37528:SF1">
    <property type="entry name" value="UPF0149 PROTEIN YGFB"/>
    <property type="match status" value="1"/>
</dbReference>
<evidence type="ECO:0000313" key="2">
    <source>
        <dbReference type="EMBL" id="AFJ02384.1"/>
    </source>
</evidence>
<evidence type="ECO:0008006" key="4">
    <source>
        <dbReference type="Google" id="ProtNLM"/>
    </source>
</evidence>
<accession>I1YHJ1</accession>
<evidence type="ECO:0000313" key="3">
    <source>
        <dbReference type="Proteomes" id="UP000009145"/>
    </source>
</evidence>
<dbReference type="InterPro" id="IPR011978">
    <property type="entry name" value="YgfB-like"/>
</dbReference>
<evidence type="ECO:0000256" key="1">
    <source>
        <dbReference type="ARBA" id="ARBA00038308"/>
    </source>
</evidence>
<protein>
    <recommendedName>
        <fullName evidence="4">YecA family protein</fullName>
    </recommendedName>
</protein>
<dbReference type="PANTHER" id="PTHR37528">
    <property type="entry name" value="UPF0149 PROTEIN YGFB"/>
    <property type="match status" value="1"/>
</dbReference>
<name>I1YHJ1_METFJ</name>
<proteinExistence type="inferred from homology"/>
<sequence length="148" mass="16702">MDPQASRYGWYHVLFEDYQPGAEEQQNLTLLFDETIQALNSLDFALDLSLPDDDSPLGSRVVAMADWCQGLLYGLAVAGLTDTTSLSKDCQEYVTDVIQISQINDVDLDESEHDESNFAELVEYLRMGLFLLFGELSPDENQDEQTEH</sequence>
<organism evidence="2 3">
    <name type="scientific">Methylophaga frappieri (strain ATCC BAA-2434 / DSM 25690 / JAM7)</name>
    <dbReference type="NCBI Taxonomy" id="754477"/>
    <lineage>
        <taxon>Bacteria</taxon>
        <taxon>Pseudomonadati</taxon>
        <taxon>Pseudomonadota</taxon>
        <taxon>Gammaproteobacteria</taxon>
        <taxon>Thiotrichales</taxon>
        <taxon>Piscirickettsiaceae</taxon>
        <taxon>Methylophaga</taxon>
    </lineage>
</organism>
<keyword evidence="3" id="KW-1185">Reference proteome</keyword>
<gene>
    <name evidence="2" type="ordered locus">Q7C_1234</name>
</gene>